<evidence type="ECO:0000313" key="3">
    <source>
        <dbReference type="Proteomes" id="UP001492380"/>
    </source>
</evidence>
<dbReference type="PRINTS" id="PR00385">
    <property type="entry name" value="P450"/>
</dbReference>
<reference evidence="2 3" key="1">
    <citation type="submission" date="2024-04" db="EMBL/GenBank/DDBJ databases">
        <title>Phyllosticta paracitricarpa is synonymous to the EU quarantine fungus P. citricarpa based on phylogenomic analyses.</title>
        <authorList>
            <consortium name="Lawrence Berkeley National Laboratory"/>
            <person name="Van Ingen-Buijs V.A."/>
            <person name="Van Westerhoven A.C."/>
            <person name="Haridas S."/>
            <person name="Skiadas P."/>
            <person name="Martin F."/>
            <person name="Groenewald J.Z."/>
            <person name="Crous P.W."/>
            <person name="Seidl M.F."/>
        </authorList>
    </citation>
    <scope>NUCLEOTIDE SEQUENCE [LARGE SCALE GENOMIC DNA]</scope>
    <source>
        <strain evidence="2 3">CBS 123374</strain>
    </source>
</reference>
<comment type="caution">
    <text evidence="2">The sequence shown here is derived from an EMBL/GenBank/DDBJ whole genome shotgun (WGS) entry which is preliminary data.</text>
</comment>
<dbReference type="Proteomes" id="UP001492380">
    <property type="component" value="Unassembled WGS sequence"/>
</dbReference>
<proteinExistence type="predicted"/>
<dbReference type="PRINTS" id="PR00463">
    <property type="entry name" value="EP450I"/>
</dbReference>
<accession>A0ABR1YRS7</accession>
<feature type="compositionally biased region" description="Acidic residues" evidence="1">
    <location>
        <begin position="509"/>
        <end position="519"/>
    </location>
</feature>
<dbReference type="InterPro" id="IPR002401">
    <property type="entry name" value="Cyt_P450_E_grp-I"/>
</dbReference>
<dbReference type="InterPro" id="IPR036396">
    <property type="entry name" value="Cyt_P450_sf"/>
</dbReference>
<keyword evidence="3" id="KW-1185">Reference proteome</keyword>
<protein>
    <submittedName>
        <fullName evidence="2">Cytochrome P450</fullName>
    </submittedName>
</protein>
<organism evidence="2 3">
    <name type="scientific">Phyllosticta capitalensis</name>
    <dbReference type="NCBI Taxonomy" id="121624"/>
    <lineage>
        <taxon>Eukaryota</taxon>
        <taxon>Fungi</taxon>
        <taxon>Dikarya</taxon>
        <taxon>Ascomycota</taxon>
        <taxon>Pezizomycotina</taxon>
        <taxon>Dothideomycetes</taxon>
        <taxon>Dothideomycetes incertae sedis</taxon>
        <taxon>Botryosphaeriales</taxon>
        <taxon>Phyllostictaceae</taxon>
        <taxon>Phyllosticta</taxon>
    </lineage>
</organism>
<dbReference type="Pfam" id="PF00067">
    <property type="entry name" value="p450"/>
    <property type="match status" value="1"/>
</dbReference>
<feature type="region of interest" description="Disordered" evidence="1">
    <location>
        <begin position="499"/>
        <end position="522"/>
    </location>
</feature>
<dbReference type="InterPro" id="IPR050121">
    <property type="entry name" value="Cytochrome_P450_monoxygenase"/>
</dbReference>
<evidence type="ECO:0000256" key="1">
    <source>
        <dbReference type="SAM" id="MobiDB-lite"/>
    </source>
</evidence>
<evidence type="ECO:0000313" key="2">
    <source>
        <dbReference type="EMBL" id="KAK8237692.1"/>
    </source>
</evidence>
<dbReference type="PANTHER" id="PTHR24305">
    <property type="entry name" value="CYTOCHROME P450"/>
    <property type="match status" value="1"/>
</dbReference>
<sequence>MASLTTLLVVGLVVAYVIRLIKRWYALSHFKGPWLAGFSRLWQASVDSSGDMNKYYNMLGEKYGTTARIGPNHLLTKDPVLIKRMNATNSAYTRSSWYNGLRLHPKLDNVVSLRDEALHTKFRKALAPGYSGKETTSLEKSVDDCLVQMVDFLKTHYVSTDSKYVKADLARISTYFTLDVISEVAFGKRFGFMRTNSDPFGYIEHIQEAFPFMHVLMNYPELNNILRIPFIQKLLPDATSKSGMGRAMAFAQDVVSERFGDDAVKHKDMLGSFVSKGFSQTQLESETLIQITVGSDSTASGIRMTLYHVFTNPSVLQALRKELDTALAAGRLDRPVLSDSQARRLPYLQSVIREGLRMYPPVIARLAKQVPPGGDVLPDGRFVPGGVHVGWNSWGLMHDAGIFGPDADVFRPSRWLLERDPDRLARMTEAQALVFGYGRFGCLGRPLASLELEKTVAEMVMRFDWQIVRPDVQPECLCYGFFLHTGMYFRISEREQPAVGVGGEKDGEVDMETEQEQEQADFGIQAQWDDLA</sequence>
<name>A0ABR1YRS7_9PEZI</name>
<dbReference type="InterPro" id="IPR001128">
    <property type="entry name" value="Cyt_P450"/>
</dbReference>
<dbReference type="CDD" id="cd11060">
    <property type="entry name" value="CYP57A1-like"/>
    <property type="match status" value="1"/>
</dbReference>
<dbReference type="Gene3D" id="1.10.630.10">
    <property type="entry name" value="Cytochrome P450"/>
    <property type="match status" value="1"/>
</dbReference>
<dbReference type="PANTHER" id="PTHR24305:SF168">
    <property type="entry name" value="P450, PUTATIVE (EUROFUNG)-RELATED"/>
    <property type="match status" value="1"/>
</dbReference>
<dbReference type="SUPFAM" id="SSF48264">
    <property type="entry name" value="Cytochrome P450"/>
    <property type="match status" value="1"/>
</dbReference>
<gene>
    <name evidence="2" type="ORF">HDK90DRAFT_200997</name>
</gene>
<dbReference type="EMBL" id="JBBWRZ010000004">
    <property type="protein sequence ID" value="KAK8237692.1"/>
    <property type="molecule type" value="Genomic_DNA"/>
</dbReference>